<dbReference type="Proteomes" id="UP001241571">
    <property type="component" value="Unassembled WGS sequence"/>
</dbReference>
<reference evidence="2 3" key="1">
    <citation type="submission" date="2023-06" db="EMBL/GenBank/DDBJ databases">
        <title>Acute promotion of culturable opportunistic pathogens and persistent increase of antibiotic resistance following antibiotic exposure in mouse gut microbiota.</title>
        <authorList>
            <person name="Li L."/>
            <person name="Wang B."/>
            <person name="Sun Y."/>
            <person name="Wang M."/>
            <person name="Xu H."/>
        </authorList>
    </citation>
    <scope>NUCLEOTIDE SEQUENCE [LARGE SCALE GENOMIC DNA]</scope>
    <source>
        <strain evidence="2 3">CRI2_2</strain>
    </source>
</reference>
<dbReference type="RefSeq" id="WP_218927449.1">
    <property type="nucleotide sequence ID" value="NZ_CP078505.1"/>
</dbReference>
<dbReference type="EMBL" id="JASUBT010000003">
    <property type="protein sequence ID" value="MDL4935386.1"/>
    <property type="molecule type" value="Genomic_DNA"/>
</dbReference>
<proteinExistence type="predicted"/>
<dbReference type="AlphaFoldDB" id="A0ABD4ZRX3"/>
<organism evidence="2 3">
    <name type="scientific">Enterococcus gallinarum</name>
    <dbReference type="NCBI Taxonomy" id="1353"/>
    <lineage>
        <taxon>Bacteria</taxon>
        <taxon>Bacillati</taxon>
        <taxon>Bacillota</taxon>
        <taxon>Bacilli</taxon>
        <taxon>Lactobacillales</taxon>
        <taxon>Enterococcaceae</taxon>
        <taxon>Enterococcus</taxon>
    </lineage>
</organism>
<name>A0ABD4ZRX3_ENTGA</name>
<dbReference type="PANTHER" id="PTHR42957:SF1">
    <property type="entry name" value="HELICASE MJ1565-RELATED"/>
    <property type="match status" value="1"/>
</dbReference>
<comment type="caution">
    <text evidence="2">The sequence shown here is derived from an EMBL/GenBank/DDBJ whole genome shotgun (WGS) entry which is preliminary data.</text>
</comment>
<evidence type="ECO:0000313" key="3">
    <source>
        <dbReference type="Proteomes" id="UP001241571"/>
    </source>
</evidence>
<evidence type="ECO:0000259" key="1">
    <source>
        <dbReference type="Pfam" id="PF01935"/>
    </source>
</evidence>
<dbReference type="PANTHER" id="PTHR42957">
    <property type="entry name" value="HELICASE MJ1565-RELATED"/>
    <property type="match status" value="1"/>
</dbReference>
<feature type="domain" description="Helicase HerA central" evidence="1">
    <location>
        <begin position="151"/>
        <end position="326"/>
    </location>
</feature>
<gene>
    <name evidence="2" type="ORF">QRX88_06580</name>
</gene>
<sequence length="640" mass="73942">MSEISNNSSLDFIVGAVREIKGTAVLIRLFENTSQLVHFFKGEKYSGVIIGSYVGIIRGQYTIVGKVEKEYAYDQLRDSSTQEFRKDRFVREIEVKIIGSFKGNDYQSGMVAFPQIFNNVVLLSESQKEGILVGSEDNKEHENQKIPPVIIGKVWPDGIKFNLKWYKLFNSHIAIFGNTGSGKSNTLAKLYHELFELSFRDSVLDFGESKFVLLDFNGEYVGEQAVTENKKIYNLSTNRKQETEVDKKDIHLNIPEKRFWDKDMLSVLFGATEQTQQPFLSRVLNYYFKDEGVFKDNLPRYIAEAFSNVYIVSNNNSLDLFKQVLKLLDLKNEDVSDWIENSLYNNTSGSFYSKIFLEGWRESTNGCYYWNSDEDFLKKEKRKVSLKLDAKDFDLDNPMKNLQIASYLKMIYELRQHTVQYDHIAPLLHRIESRVNDFSKVFKIASGDEEIFDSTVNVVSFKNVNQDMKMMIPMVIAKLTYEMNREKNSNRNRIFNLIIDEAHNILSDSSSRESEKWKDYRLEVFEEIIKEGRKFGYYLTISSQRPADISATIVSQIHNYFIHRLVNDNDLRLLDKTMSSLDNVSKESIPNLAPGQVILTGVLFELPIIIQVDQLSNSFAPNSENIPLLDIWKLKGNNKG</sequence>
<accession>A0ABD4ZRX3</accession>
<protein>
    <submittedName>
        <fullName evidence="2">DUF87 domain-containing protein</fullName>
    </submittedName>
</protein>
<dbReference type="Pfam" id="PF01935">
    <property type="entry name" value="DUF87"/>
    <property type="match status" value="1"/>
</dbReference>
<evidence type="ECO:0000313" key="2">
    <source>
        <dbReference type="EMBL" id="MDL4935386.1"/>
    </source>
</evidence>
<dbReference type="InterPro" id="IPR002789">
    <property type="entry name" value="HerA_central"/>
</dbReference>
<dbReference type="InterPro" id="IPR008571">
    <property type="entry name" value="HerA-like"/>
</dbReference>